<feature type="transmembrane region" description="Helical" evidence="7">
    <location>
        <begin position="231"/>
        <end position="251"/>
    </location>
</feature>
<evidence type="ECO:0000256" key="5">
    <source>
        <dbReference type="ARBA" id="ARBA00022989"/>
    </source>
</evidence>
<protein>
    <submittedName>
        <fullName evidence="8">MFS transporter</fullName>
    </submittedName>
</protein>
<dbReference type="InterPro" id="IPR011701">
    <property type="entry name" value="MFS"/>
</dbReference>
<evidence type="ECO:0000313" key="8">
    <source>
        <dbReference type="EMBL" id="NMM93753.1"/>
    </source>
</evidence>
<comment type="caution">
    <text evidence="8">The sequence shown here is derived from an EMBL/GenBank/DDBJ whole genome shotgun (WGS) entry which is preliminary data.</text>
</comment>
<sequence>MKKLWQVCLLCRLPLRGYRLKEHDDYDGFEGGGKTGESRYARATLINSVGRGIFFALSTLYFTQILGMPMTLFSMFLTLSAVAGLAGSVLFGRASDKVDAMTMYRVLLAVQGLGLIVYVITNNFVCLGITMAVVSTADRGAAAARGPIIAHISQGENRVQYRAMLRVVSNVGTAVGSVLSAIPLTLGTRPVFVALILFNVLTYFTAAMMLRNIQCGTFAHDRPRKSGRMGLVAVKDVPFLLATAANAILYLHDGILTIALPIWIASAAAIPSSMVSAMLLVNTLGVILLQVRFARGTDSIRGAGRAGLRSGLSLCVACMLLAFSKETTVWLSVIMLVMVAVAHLCGELWQSASAWSFGFEMSSDDLLGEYQGVLNAGADTMALISPVILTSVANADSPVGWWILAALFMLTGLSYGPIARLAARTRSK</sequence>
<feature type="transmembrane region" description="Helical" evidence="7">
    <location>
        <begin position="263"/>
        <end position="294"/>
    </location>
</feature>
<feature type="transmembrane region" description="Helical" evidence="7">
    <location>
        <begin position="70"/>
        <end position="91"/>
    </location>
</feature>
<feature type="transmembrane region" description="Helical" evidence="7">
    <location>
        <begin position="329"/>
        <end position="349"/>
    </location>
</feature>
<keyword evidence="2" id="KW-0813">Transport</keyword>
<dbReference type="EMBL" id="JAAIII010000002">
    <property type="protein sequence ID" value="NMM93753.1"/>
    <property type="molecule type" value="Genomic_DNA"/>
</dbReference>
<name>A0A7Y0HSM5_9BIFI</name>
<dbReference type="RefSeq" id="WP_169171783.1">
    <property type="nucleotide sequence ID" value="NZ_JAAIII010000002.1"/>
</dbReference>
<evidence type="ECO:0000256" key="6">
    <source>
        <dbReference type="ARBA" id="ARBA00023136"/>
    </source>
</evidence>
<dbReference type="PANTHER" id="PTHR23517">
    <property type="entry name" value="RESISTANCE PROTEIN MDTM, PUTATIVE-RELATED-RELATED"/>
    <property type="match status" value="1"/>
</dbReference>
<dbReference type="InterPro" id="IPR036259">
    <property type="entry name" value="MFS_trans_sf"/>
</dbReference>
<evidence type="ECO:0000256" key="7">
    <source>
        <dbReference type="SAM" id="Phobius"/>
    </source>
</evidence>
<keyword evidence="6 7" id="KW-0472">Membrane</keyword>
<evidence type="ECO:0000256" key="2">
    <source>
        <dbReference type="ARBA" id="ARBA00022448"/>
    </source>
</evidence>
<evidence type="ECO:0000256" key="3">
    <source>
        <dbReference type="ARBA" id="ARBA00022475"/>
    </source>
</evidence>
<evidence type="ECO:0000313" key="9">
    <source>
        <dbReference type="Proteomes" id="UP000532194"/>
    </source>
</evidence>
<keyword evidence="9" id="KW-1185">Reference proteome</keyword>
<keyword evidence="4 7" id="KW-0812">Transmembrane</keyword>
<feature type="transmembrane region" description="Helical" evidence="7">
    <location>
        <begin position="41"/>
        <end position="63"/>
    </location>
</feature>
<dbReference type="Gene3D" id="1.20.1250.20">
    <property type="entry name" value="MFS general substrate transporter like domains"/>
    <property type="match status" value="1"/>
</dbReference>
<keyword evidence="3" id="KW-1003">Cell membrane</keyword>
<dbReference type="Proteomes" id="UP000532194">
    <property type="component" value="Unassembled WGS sequence"/>
</dbReference>
<evidence type="ECO:0000256" key="1">
    <source>
        <dbReference type="ARBA" id="ARBA00004651"/>
    </source>
</evidence>
<organism evidence="8 9">
    <name type="scientific">Bifidobacterium oedipodis</name>
    <dbReference type="NCBI Taxonomy" id="2675322"/>
    <lineage>
        <taxon>Bacteria</taxon>
        <taxon>Bacillati</taxon>
        <taxon>Actinomycetota</taxon>
        <taxon>Actinomycetes</taxon>
        <taxon>Bifidobacteriales</taxon>
        <taxon>Bifidobacteriaceae</taxon>
        <taxon>Bifidobacterium</taxon>
    </lineage>
</organism>
<comment type="subcellular location">
    <subcellularLocation>
        <location evidence="1">Cell membrane</location>
        <topology evidence="1">Multi-pass membrane protein</topology>
    </subcellularLocation>
</comment>
<feature type="transmembrane region" description="Helical" evidence="7">
    <location>
        <begin position="192"/>
        <end position="210"/>
    </location>
</feature>
<dbReference type="GO" id="GO:0005886">
    <property type="term" value="C:plasma membrane"/>
    <property type="evidence" value="ECO:0007669"/>
    <property type="project" value="UniProtKB-SubCell"/>
</dbReference>
<dbReference type="GO" id="GO:0022857">
    <property type="term" value="F:transmembrane transporter activity"/>
    <property type="evidence" value="ECO:0007669"/>
    <property type="project" value="InterPro"/>
</dbReference>
<keyword evidence="5 7" id="KW-1133">Transmembrane helix</keyword>
<dbReference type="Pfam" id="PF07690">
    <property type="entry name" value="MFS_1"/>
    <property type="match status" value="1"/>
</dbReference>
<dbReference type="InterPro" id="IPR050171">
    <property type="entry name" value="MFS_Transporters"/>
</dbReference>
<reference evidence="8 9" key="1">
    <citation type="submission" date="2020-02" db="EMBL/GenBank/DDBJ databases">
        <title>Characterization of phylogenetic diversity of novel bifidobacterial species isolated in Czech ZOOs.</title>
        <authorList>
            <person name="Lugli G.A."/>
            <person name="Vera N.B."/>
            <person name="Ventura M."/>
        </authorList>
    </citation>
    <scope>NUCLEOTIDE SEQUENCE [LARGE SCALE GENOMIC DNA]</scope>
    <source>
        <strain evidence="8 9">DSM 109957</strain>
    </source>
</reference>
<evidence type="ECO:0000256" key="4">
    <source>
        <dbReference type="ARBA" id="ARBA00022692"/>
    </source>
</evidence>
<feature type="transmembrane region" description="Helical" evidence="7">
    <location>
        <begin position="399"/>
        <end position="418"/>
    </location>
</feature>
<dbReference type="SUPFAM" id="SSF103473">
    <property type="entry name" value="MFS general substrate transporter"/>
    <property type="match status" value="1"/>
</dbReference>
<dbReference type="AlphaFoldDB" id="A0A7Y0HSM5"/>
<accession>A0A7Y0HSM5</accession>
<proteinExistence type="predicted"/>
<gene>
    <name evidence="8" type="ORF">G1C95_0938</name>
</gene>